<dbReference type="Pfam" id="PF01311">
    <property type="entry name" value="Bac_export_1"/>
    <property type="match status" value="1"/>
</dbReference>
<dbReference type="GO" id="GO:0044780">
    <property type="term" value="P:bacterial-type flagellum assembly"/>
    <property type="evidence" value="ECO:0007669"/>
    <property type="project" value="UniProtKB-UniRule"/>
</dbReference>
<dbReference type="RefSeq" id="WP_075178637.1">
    <property type="nucleotide sequence ID" value="NZ_CAXHZV010000024.1"/>
</dbReference>
<keyword evidence="8 10" id="KW-0975">Bacterial flagellum</keyword>
<feature type="transmembrane region" description="Helical" evidence="10">
    <location>
        <begin position="178"/>
        <end position="202"/>
    </location>
</feature>
<evidence type="ECO:0000256" key="2">
    <source>
        <dbReference type="ARBA" id="ARBA00009772"/>
    </source>
</evidence>
<dbReference type="GO" id="GO:0005886">
    <property type="term" value="C:plasma membrane"/>
    <property type="evidence" value="ECO:0007669"/>
    <property type="project" value="UniProtKB-SubCell"/>
</dbReference>
<keyword evidence="6 10" id="KW-1133">Transmembrane helix</keyword>
<keyword evidence="11" id="KW-0282">Flagellum</keyword>
<name>A0AAW7XNE8_9GAMM</name>
<dbReference type="PANTHER" id="PTHR30065:SF8">
    <property type="entry name" value="FLAGELLAR BIOSYNTHETIC PROTEIN FLIR"/>
    <property type="match status" value="1"/>
</dbReference>
<gene>
    <name evidence="11" type="primary">fliR</name>
    <name evidence="11" type="ORF">Q4490_16840</name>
</gene>
<evidence type="ECO:0000256" key="1">
    <source>
        <dbReference type="ARBA" id="ARBA00002578"/>
    </source>
</evidence>
<protein>
    <recommendedName>
        <fullName evidence="3 9">Flagellar biosynthetic protein FliR</fullName>
    </recommendedName>
</protein>
<keyword evidence="7 10" id="KW-0472">Membrane</keyword>
<organism evidence="11 12">
    <name type="scientific">Neptunomonas phycophila</name>
    <dbReference type="NCBI Taxonomy" id="1572645"/>
    <lineage>
        <taxon>Bacteria</taxon>
        <taxon>Pseudomonadati</taxon>
        <taxon>Pseudomonadota</taxon>
        <taxon>Gammaproteobacteria</taxon>
        <taxon>Oceanospirillales</taxon>
        <taxon>Oceanospirillaceae</taxon>
        <taxon>Neptunomonas</taxon>
    </lineage>
</organism>
<evidence type="ECO:0000313" key="11">
    <source>
        <dbReference type="EMBL" id="MDO6455232.1"/>
    </source>
</evidence>
<evidence type="ECO:0000256" key="8">
    <source>
        <dbReference type="ARBA" id="ARBA00023143"/>
    </source>
</evidence>
<evidence type="ECO:0000256" key="5">
    <source>
        <dbReference type="ARBA" id="ARBA00022692"/>
    </source>
</evidence>
<comment type="caution">
    <text evidence="11">The sequence shown here is derived from an EMBL/GenBank/DDBJ whole genome shotgun (WGS) entry which is preliminary data.</text>
</comment>
<proteinExistence type="inferred from homology"/>
<keyword evidence="5 10" id="KW-0812">Transmembrane</keyword>
<sequence>MIDLAQLNIENWVSAFFIPFFRIASFLMAMPMIGTQLVPMRVRLGLAIVMTAVLVPVLPQPPVLNGLSIDTYLLIAQQVLVGSALGFSLHIFFQVFAVGGQLIANQMGLGFASMTDPANGVSVVVLGQFYLMLVTLLFLAMDGHLIIFNVIATSFEILPAAVLNFSSLRLMDIATAGTWLFSGALLMSLPAVTSLLVINLAFGIMTKAAPQLNIFAIGFPLTMTLGLVITWMSLSGFLGQFEVIADHALAVIQSLLEQ</sequence>
<feature type="transmembrane region" description="Helical" evidence="10">
    <location>
        <begin position="12"/>
        <end position="30"/>
    </location>
</feature>
<keyword evidence="11" id="KW-0969">Cilium</keyword>
<evidence type="ECO:0000256" key="4">
    <source>
        <dbReference type="ARBA" id="ARBA00022475"/>
    </source>
</evidence>
<dbReference type="PRINTS" id="PR00953">
    <property type="entry name" value="TYPE3IMRPROT"/>
</dbReference>
<dbReference type="InterPro" id="IPR002010">
    <property type="entry name" value="T3SS_IM_R"/>
</dbReference>
<dbReference type="PANTHER" id="PTHR30065">
    <property type="entry name" value="FLAGELLAR BIOSYNTHETIC PROTEIN FLIR"/>
    <property type="match status" value="1"/>
</dbReference>
<dbReference type="GO" id="GO:0009425">
    <property type="term" value="C:bacterial-type flagellum basal body"/>
    <property type="evidence" value="ECO:0007669"/>
    <property type="project" value="UniProtKB-SubCell"/>
</dbReference>
<evidence type="ECO:0000256" key="7">
    <source>
        <dbReference type="ARBA" id="ARBA00023136"/>
    </source>
</evidence>
<dbReference type="Proteomes" id="UP001169862">
    <property type="component" value="Unassembled WGS sequence"/>
</dbReference>
<reference evidence="11" key="1">
    <citation type="submission" date="2023-07" db="EMBL/GenBank/DDBJ databases">
        <title>Genome content predicts the carbon catabolic preferences of heterotrophic bacteria.</title>
        <authorList>
            <person name="Gralka M."/>
        </authorList>
    </citation>
    <scope>NUCLEOTIDE SEQUENCE</scope>
    <source>
        <strain evidence="11">I2M16</strain>
    </source>
</reference>
<dbReference type="AlphaFoldDB" id="A0AAW7XNE8"/>
<comment type="function">
    <text evidence="1 10">Role in flagellar biosynthesis.</text>
</comment>
<keyword evidence="4 10" id="KW-1003">Cell membrane</keyword>
<evidence type="ECO:0000313" key="12">
    <source>
        <dbReference type="Proteomes" id="UP001169862"/>
    </source>
</evidence>
<keyword evidence="11" id="KW-0966">Cell projection</keyword>
<evidence type="ECO:0000256" key="10">
    <source>
        <dbReference type="RuleBase" id="RU362071"/>
    </source>
</evidence>
<feature type="transmembrane region" description="Helical" evidence="10">
    <location>
        <begin position="214"/>
        <end position="234"/>
    </location>
</feature>
<feature type="transmembrane region" description="Helical" evidence="10">
    <location>
        <begin position="79"/>
        <end position="99"/>
    </location>
</feature>
<dbReference type="InterPro" id="IPR006303">
    <property type="entry name" value="FliR"/>
</dbReference>
<evidence type="ECO:0000256" key="6">
    <source>
        <dbReference type="ARBA" id="ARBA00022989"/>
    </source>
</evidence>
<comment type="similarity">
    <text evidence="2 10">Belongs to the FliR/MopE/SpaR family.</text>
</comment>
<feature type="transmembrane region" description="Helical" evidence="10">
    <location>
        <begin position="146"/>
        <end position="166"/>
    </location>
</feature>
<dbReference type="GO" id="GO:0006605">
    <property type="term" value="P:protein targeting"/>
    <property type="evidence" value="ECO:0007669"/>
    <property type="project" value="UniProtKB-UniRule"/>
</dbReference>
<feature type="transmembrane region" description="Helical" evidence="10">
    <location>
        <begin position="42"/>
        <end position="59"/>
    </location>
</feature>
<evidence type="ECO:0000256" key="9">
    <source>
        <dbReference type="NCBIfam" id="TIGR01400"/>
    </source>
</evidence>
<evidence type="ECO:0000256" key="3">
    <source>
        <dbReference type="ARBA" id="ARBA00021717"/>
    </source>
</evidence>
<dbReference type="NCBIfam" id="TIGR01400">
    <property type="entry name" value="fliR"/>
    <property type="match status" value="1"/>
</dbReference>
<dbReference type="EMBL" id="JAUOPG010000014">
    <property type="protein sequence ID" value="MDO6455232.1"/>
    <property type="molecule type" value="Genomic_DNA"/>
</dbReference>
<feature type="transmembrane region" description="Helical" evidence="10">
    <location>
        <begin position="120"/>
        <end position="140"/>
    </location>
</feature>
<dbReference type="GeneID" id="89455206"/>
<accession>A0AAW7XNE8</accession>
<comment type="subcellular location">
    <subcellularLocation>
        <location evidence="10">Cell membrane</location>
        <topology evidence="10">Multi-pass membrane protein</topology>
    </subcellularLocation>
    <subcellularLocation>
        <location evidence="10">Bacterial flagellum basal body</location>
    </subcellularLocation>
</comment>